<gene>
    <name evidence="1" type="ORF">J27TS8_16470</name>
</gene>
<protein>
    <submittedName>
        <fullName evidence="1">Uncharacterized protein</fullName>
    </submittedName>
</protein>
<reference evidence="1" key="1">
    <citation type="submission" date="2021-03" db="EMBL/GenBank/DDBJ databases">
        <title>Antimicrobial resistance genes in bacteria isolated from Japanese honey, and their potential for conferring macrolide and lincosamide resistance in the American foulbrood pathogen Paenibacillus larvae.</title>
        <authorList>
            <person name="Okamoto M."/>
            <person name="Kumagai M."/>
            <person name="Kanamori H."/>
            <person name="Takamatsu D."/>
        </authorList>
    </citation>
    <scope>NUCLEOTIDE SEQUENCE</scope>
    <source>
        <strain evidence="1">J27TS8</strain>
    </source>
</reference>
<dbReference type="AlphaFoldDB" id="A0A920BTB6"/>
<dbReference type="Proteomes" id="UP000682111">
    <property type="component" value="Unassembled WGS sequence"/>
</dbReference>
<keyword evidence="2" id="KW-1185">Reference proteome</keyword>
<sequence>MKKMTCILLLTASFFIFLGQEKGYAMGKRADPDFEEQFFEESKKRAAIMREIRKIYEQEGLISEEIKKDGYYHFNDEQSEVIIQRVKNFENTNLGKKVDRAVNKILELRDKNIEIEVKYVDKSYDELVRLQDEVIQYTKEMGISGAISLFEDKGIIELATKNITSCQKKFLEKNYGDYIKITADYEESFEAKSQAPSQGFKSAERNSGSSVKDKYYNSIRKCYRGN</sequence>
<evidence type="ECO:0000313" key="2">
    <source>
        <dbReference type="Proteomes" id="UP000682111"/>
    </source>
</evidence>
<comment type="caution">
    <text evidence="1">The sequence shown here is derived from an EMBL/GenBank/DDBJ whole genome shotgun (WGS) entry which is preliminary data.</text>
</comment>
<dbReference type="EMBL" id="BORC01000002">
    <property type="protein sequence ID" value="GIN61654.1"/>
    <property type="molecule type" value="Genomic_DNA"/>
</dbReference>
<accession>A0A920BTB6</accession>
<proteinExistence type="predicted"/>
<dbReference type="RefSeq" id="WP_212933470.1">
    <property type="nucleotide sequence ID" value="NZ_BORC01000002.1"/>
</dbReference>
<evidence type="ECO:0000313" key="1">
    <source>
        <dbReference type="EMBL" id="GIN61654.1"/>
    </source>
</evidence>
<organism evidence="1 2">
    <name type="scientific">Robertmurraya siralis</name>
    <dbReference type="NCBI Taxonomy" id="77777"/>
    <lineage>
        <taxon>Bacteria</taxon>
        <taxon>Bacillati</taxon>
        <taxon>Bacillota</taxon>
        <taxon>Bacilli</taxon>
        <taxon>Bacillales</taxon>
        <taxon>Bacillaceae</taxon>
        <taxon>Robertmurraya</taxon>
    </lineage>
</organism>
<name>A0A920BTB6_9BACI</name>